<organism evidence="2 3">
    <name type="scientific">Nostoc piscinale CENA21</name>
    <dbReference type="NCBI Taxonomy" id="224013"/>
    <lineage>
        <taxon>Bacteria</taxon>
        <taxon>Bacillati</taxon>
        <taxon>Cyanobacteriota</taxon>
        <taxon>Cyanophyceae</taxon>
        <taxon>Nostocales</taxon>
        <taxon>Nostocaceae</taxon>
        <taxon>Nostoc</taxon>
    </lineage>
</organism>
<keyword evidence="2" id="KW-0540">Nuclease</keyword>
<dbReference type="KEGG" id="npz:ACX27_22350"/>
<sequence length="128" mass="15199">MTNNLNSSDFHLPYNTKLVERAKELRKNMTPAEKKLWCDYLRAFQFRVLRQRPIHHFIVDFYCPNLQVVIEIDGDSHFTDEGQDYDRERTRILEGYCLKIIRFTNSQVLNHFESVCEQIQGLIPPSPP</sequence>
<reference evidence="2 3" key="2">
    <citation type="journal article" date="2016" name="Genome Announc.">
        <title>Draft Genome Sequence of the N2-Fixing Cyanobacterium Nostoc piscinale CENA21, Isolated from the Brazilian Amazon Floodplain.</title>
        <authorList>
            <person name="Leao T."/>
            <person name="Guimaraes P.I."/>
            <person name="de Melo A.G."/>
            <person name="Ramos R.T."/>
            <person name="Leao P.N."/>
            <person name="Silva A."/>
            <person name="Fiore M.F."/>
            <person name="Schneider M.P."/>
        </authorList>
    </citation>
    <scope>NUCLEOTIDE SEQUENCE [LARGE SCALE GENOMIC DNA]</scope>
    <source>
        <strain evidence="2 3">CENA21</strain>
    </source>
</reference>
<accession>A0A0M4SZK2</accession>
<dbReference type="OrthoDB" id="9798754at2"/>
<dbReference type="AlphaFoldDB" id="A0A0M4SZK2"/>
<dbReference type="PANTHER" id="PTHR38590:SF1">
    <property type="entry name" value="BLL0828 PROTEIN"/>
    <property type="match status" value="1"/>
</dbReference>
<name>A0A0M4SZK2_9NOSO</name>
<gene>
    <name evidence="2" type="ORF">ACX27_22350</name>
</gene>
<keyword evidence="3" id="KW-1185">Reference proteome</keyword>
<dbReference type="PANTHER" id="PTHR38590">
    <property type="entry name" value="BLL0828 PROTEIN"/>
    <property type="match status" value="1"/>
</dbReference>
<evidence type="ECO:0000313" key="2">
    <source>
        <dbReference type="EMBL" id="ALF54946.1"/>
    </source>
</evidence>
<evidence type="ECO:0000313" key="3">
    <source>
        <dbReference type="Proteomes" id="UP000062645"/>
    </source>
</evidence>
<dbReference type="STRING" id="224013.ACX27_22350"/>
<dbReference type="InterPro" id="IPR007569">
    <property type="entry name" value="DUF559"/>
</dbReference>
<dbReference type="PATRIC" id="fig|224013.5.peg.5355"/>
<dbReference type="InterPro" id="IPR011335">
    <property type="entry name" value="Restrct_endonuc-II-like"/>
</dbReference>
<reference evidence="3" key="1">
    <citation type="submission" date="2015-07" db="EMBL/GenBank/DDBJ databases">
        <title>Genome Of Nitrogen-Fixing Cyanobacterium Nostoc piscinale CENA21 From Solimoes/Amazon River Floodplain Sediments And Comparative Genomics To Uncover Biosynthetic Natural Products Potential.</title>
        <authorList>
            <person name="Leao T.F."/>
            <person name="Leao P.N."/>
            <person name="Guimaraes P.I."/>
            <person name="de Melo A.G.C."/>
            <person name="Ramos R.T.J."/>
            <person name="Silva A."/>
            <person name="Fiore M.F."/>
            <person name="Schneider M.P.C."/>
        </authorList>
    </citation>
    <scope>NUCLEOTIDE SEQUENCE [LARGE SCALE GENOMIC DNA]</scope>
    <source>
        <strain evidence="3">CENA21</strain>
    </source>
</reference>
<dbReference type="RefSeq" id="WP_062295673.1">
    <property type="nucleotide sequence ID" value="NZ_CP012036.1"/>
</dbReference>
<dbReference type="SUPFAM" id="SSF52980">
    <property type="entry name" value="Restriction endonuclease-like"/>
    <property type="match status" value="1"/>
</dbReference>
<proteinExistence type="predicted"/>
<keyword evidence="2" id="KW-0378">Hydrolase</keyword>
<dbReference type="EMBL" id="CP012036">
    <property type="protein sequence ID" value="ALF54946.1"/>
    <property type="molecule type" value="Genomic_DNA"/>
</dbReference>
<dbReference type="Gene3D" id="3.40.960.10">
    <property type="entry name" value="VSR Endonuclease"/>
    <property type="match status" value="1"/>
</dbReference>
<dbReference type="CDD" id="cd01038">
    <property type="entry name" value="Endonuclease_DUF559"/>
    <property type="match status" value="1"/>
</dbReference>
<feature type="domain" description="DUF559" evidence="1">
    <location>
        <begin position="18"/>
        <end position="121"/>
    </location>
</feature>
<dbReference type="Pfam" id="PF04480">
    <property type="entry name" value="DUF559"/>
    <property type="match status" value="1"/>
</dbReference>
<dbReference type="Proteomes" id="UP000062645">
    <property type="component" value="Chromosome"/>
</dbReference>
<evidence type="ECO:0000259" key="1">
    <source>
        <dbReference type="Pfam" id="PF04480"/>
    </source>
</evidence>
<keyword evidence="2" id="KW-0255">Endonuclease</keyword>
<dbReference type="InterPro" id="IPR047216">
    <property type="entry name" value="Endonuclease_DUF559_bact"/>
</dbReference>
<dbReference type="GO" id="GO:0004519">
    <property type="term" value="F:endonuclease activity"/>
    <property type="evidence" value="ECO:0007669"/>
    <property type="project" value="UniProtKB-KW"/>
</dbReference>
<protein>
    <submittedName>
        <fullName evidence="2">Endonuclease</fullName>
    </submittedName>
</protein>